<gene>
    <name evidence="1" type="ORF">RCL2_000262200</name>
</gene>
<proteinExistence type="predicted"/>
<evidence type="ECO:0000313" key="2">
    <source>
        <dbReference type="Proteomes" id="UP000615446"/>
    </source>
</evidence>
<evidence type="ECO:0000313" key="1">
    <source>
        <dbReference type="EMBL" id="GES75167.1"/>
    </source>
</evidence>
<organism evidence="1 2">
    <name type="scientific">Rhizophagus clarus</name>
    <dbReference type="NCBI Taxonomy" id="94130"/>
    <lineage>
        <taxon>Eukaryota</taxon>
        <taxon>Fungi</taxon>
        <taxon>Fungi incertae sedis</taxon>
        <taxon>Mucoromycota</taxon>
        <taxon>Glomeromycotina</taxon>
        <taxon>Glomeromycetes</taxon>
        <taxon>Glomerales</taxon>
        <taxon>Glomeraceae</taxon>
        <taxon>Rhizophagus</taxon>
    </lineage>
</organism>
<name>A0A8H3KXG8_9GLOM</name>
<dbReference type="EMBL" id="BLAL01000013">
    <property type="protein sequence ID" value="GES75167.1"/>
    <property type="molecule type" value="Genomic_DNA"/>
</dbReference>
<dbReference type="AlphaFoldDB" id="A0A8H3KXG8"/>
<accession>A0A8H3KXG8</accession>
<reference evidence="1" key="1">
    <citation type="submission" date="2019-10" db="EMBL/GenBank/DDBJ databases">
        <title>Conservation and host-specific expression of non-tandemly repeated heterogenous ribosome RNA gene in arbuscular mycorrhizal fungi.</title>
        <authorList>
            <person name="Maeda T."/>
            <person name="Kobayashi Y."/>
            <person name="Nakagawa T."/>
            <person name="Ezawa T."/>
            <person name="Yamaguchi K."/>
            <person name="Bino T."/>
            <person name="Nishimoto Y."/>
            <person name="Shigenobu S."/>
            <person name="Kawaguchi M."/>
        </authorList>
    </citation>
    <scope>NUCLEOTIDE SEQUENCE</scope>
    <source>
        <strain evidence="1">HR1</strain>
    </source>
</reference>
<sequence length="90" mass="10468">MLFAAARRYFGIFVHRRTKIQARRRHGKVEFINCDDVLTELINDKIGTSLIYKSVYQIMATDCTGTIMLFFNTNSILAEMMYSTYAVEDK</sequence>
<dbReference type="Proteomes" id="UP000615446">
    <property type="component" value="Unassembled WGS sequence"/>
</dbReference>
<comment type="caution">
    <text evidence="1">The sequence shown here is derived from an EMBL/GenBank/DDBJ whole genome shotgun (WGS) entry which is preliminary data.</text>
</comment>
<protein>
    <submittedName>
        <fullName evidence="1">Uncharacterized protein</fullName>
    </submittedName>
</protein>